<dbReference type="InterPro" id="IPR011527">
    <property type="entry name" value="ABC1_TM_dom"/>
</dbReference>
<feature type="transmembrane region" description="Helical" evidence="11">
    <location>
        <begin position="135"/>
        <end position="155"/>
    </location>
</feature>
<dbReference type="CDD" id="cd03244">
    <property type="entry name" value="ABCC_MRP_domain2"/>
    <property type="match status" value="1"/>
</dbReference>
<evidence type="ECO:0000256" key="9">
    <source>
        <dbReference type="ARBA" id="ARBA00023136"/>
    </source>
</evidence>
<dbReference type="FunFam" id="1.20.1560.10:FF:000006">
    <property type="entry name" value="ATP-binding cassette, sub-family C (CFTR/MRP), member 9"/>
    <property type="match status" value="1"/>
</dbReference>
<dbReference type="PANTHER" id="PTHR24223">
    <property type="entry name" value="ATP-BINDING CASSETTE SUB-FAMILY C"/>
    <property type="match status" value="1"/>
</dbReference>
<dbReference type="InterPro" id="IPR003593">
    <property type="entry name" value="AAA+_ATPase"/>
</dbReference>
<keyword evidence="7" id="KW-0067">ATP-binding</keyword>
<evidence type="ECO:0000256" key="8">
    <source>
        <dbReference type="ARBA" id="ARBA00022989"/>
    </source>
</evidence>
<feature type="domain" description="ABC transporter" evidence="12">
    <location>
        <begin position="491"/>
        <end position="737"/>
    </location>
</feature>
<dbReference type="FunFam" id="3.40.50.300:FF:000074">
    <property type="entry name" value="Multidrug resistance-associated protein 5 isoform 1"/>
    <property type="match status" value="1"/>
</dbReference>
<evidence type="ECO:0000256" key="1">
    <source>
        <dbReference type="ARBA" id="ARBA00004128"/>
    </source>
</evidence>
<feature type="domain" description="ABC transmembrane type-1" evidence="13">
    <location>
        <begin position="861"/>
        <end position="1038"/>
    </location>
</feature>
<sequence>MQASISRVHFQTLTYRHLISDANLTWYTEDPDVTECFQKTALMWFPCLFLWLFTPLEYYYMHCSKSRDIPWNWYNGSKMMLTLTLSVNNKRKGLQSSGLLFLFWFFLVLCGVPQFRQEIRTFIQTDGDMRQLFYFVKYLMYYIIIAAMFLLNFFADSQPKYSEYLPLENPCPELGASFPSRLFFSWLDPLVWKGYRNPLKSTDLWSLNPEDTSGEIVPVFIIQFVASDEPVWKGYLYAVLMLATASVQTLIQAQYFNRALFLSNSARQQSTVGEIVNLLTVDTQRFLDPSYLIMFFSAPLQFVLALYFLWDILGPSVLAGIGVMIFLIPVNGFIANKAKSLQILQMKSKDKRVKLMNEILNGIKVLKLYAWEPSFEQRILQIRNKEIDVIKQSAYLSAGTSFVFSCSPFLVAFVSFATFVLVDENNILDAPTVFVSLTLFNIIRMPLSLMSNYVTAVVQANVSIQRINSFMNAEEVQPDIVSQDQSQEHPMSIENGLFCWNEDGPPILKNINLHVPQGALMAVIGVVGSGKSSLASAFLGEMYKLSGRVNVKGSVAYASQQAWIQNATLRDNILFGKKLDERFYACVLEACALKPDLDILPAGDQTEIGERGTNLSGGQKQRVSLARTVYNGADIYLLDDPLSAVDSHVSKHIFHNVIGPTGILRNKLDNALVVLNLTAEDGEIEVRISTRVLMTHSITFLREVDLIVVLRDGEVSETGSYKELLARKGAFSQFLLQHIQDIATGDNVITGLEDHALMAQAPSTTFSPEPSPSTTFSPEPSPSNTPPHPAACDLWPHRHSISIWVVAPEVFKPTPQEGDESLTENPGEGEAIKLVERNSPSKKLIQAEKAETGNVMVSVCVATLTISIGTLNAAVAMHAKMLSNVLRLPQAMFDTTPIGRILSCFSGDVNSIDITLPNVLRLWIPTVCRCFYIATSRQLKRLESISRSPIVSHFGESIIGASTIRAYGVSQDFLREAERRVDFNQACYYPSIIANRWLAVRLEIIGSIIIFFASLFAVLGRESMDPGLVGLSVSYALQEAAWELSDHLVYEDWPTHGVLEFRDYQLRYREDLDLVLNGINFTLQSGEKVGIVGRTGAGKSSLTLALFRIVEAAGGTILIDGVDISTLGLHTLRSRLTVIPQDPVLFSGSLRDNLDPTGRLSDQELLTALRHAGLSRFLRELPGGLSHEVTEGGENLSAGQRQLICLARALLRKTKIFILDEATAAVDLETDDWIQKTIRSEFKACTVLTIAHRLNTVLDSDRVIVLDKGHVIECDPPYKLLKDETSLFYGMVKDAGLI</sequence>
<feature type="transmembrane region" description="Helical" evidence="11">
    <location>
        <begin position="98"/>
        <end position="115"/>
    </location>
</feature>
<dbReference type="PROSITE" id="PS50893">
    <property type="entry name" value="ABC_TRANSPORTER_2"/>
    <property type="match status" value="2"/>
</dbReference>
<proteinExistence type="inferred from homology"/>
<keyword evidence="8 11" id="KW-1133">Transmembrane helix</keyword>
<dbReference type="SUPFAM" id="SSF90123">
    <property type="entry name" value="ABC transporter transmembrane region"/>
    <property type="match status" value="2"/>
</dbReference>
<dbReference type="Gene3D" id="1.20.1560.10">
    <property type="entry name" value="ABC transporter type 1, transmembrane domain"/>
    <property type="match status" value="3"/>
</dbReference>
<keyword evidence="9 11" id="KW-0472">Membrane</keyword>
<dbReference type="GO" id="GO:0140359">
    <property type="term" value="F:ABC-type transporter activity"/>
    <property type="evidence" value="ECO:0007669"/>
    <property type="project" value="InterPro"/>
</dbReference>
<feature type="transmembrane region" description="Helical" evidence="11">
    <location>
        <begin position="998"/>
        <end position="1019"/>
    </location>
</feature>
<feature type="compositionally biased region" description="Low complexity" evidence="10">
    <location>
        <begin position="762"/>
        <end position="778"/>
    </location>
</feature>
<feature type="transmembrane region" description="Helical" evidence="11">
    <location>
        <begin position="394"/>
        <end position="421"/>
    </location>
</feature>
<gene>
    <name evidence="14" type="ORF">TCMB3V08_LOCUS6151</name>
</gene>
<evidence type="ECO:0000259" key="12">
    <source>
        <dbReference type="PROSITE" id="PS50893"/>
    </source>
</evidence>
<dbReference type="EMBL" id="OE181667">
    <property type="protein sequence ID" value="CAD7573514.1"/>
    <property type="molecule type" value="Genomic_DNA"/>
</dbReference>
<dbReference type="CDD" id="cd03250">
    <property type="entry name" value="ABCC_MRP_domain1"/>
    <property type="match status" value="1"/>
</dbReference>
<evidence type="ECO:0000256" key="11">
    <source>
        <dbReference type="SAM" id="Phobius"/>
    </source>
</evidence>
<dbReference type="GO" id="GO:0005524">
    <property type="term" value="F:ATP binding"/>
    <property type="evidence" value="ECO:0007669"/>
    <property type="project" value="UniProtKB-KW"/>
</dbReference>
<name>A0A7R9J6E9_TIMCA</name>
<evidence type="ECO:0000256" key="10">
    <source>
        <dbReference type="SAM" id="MobiDB-lite"/>
    </source>
</evidence>
<dbReference type="CDD" id="cd18595">
    <property type="entry name" value="ABC_6TM_MRP1_2_3_6_D1_like"/>
    <property type="match status" value="1"/>
</dbReference>
<comment type="subcellular location">
    <subcellularLocation>
        <location evidence="1">Vacuole membrane</location>
        <topology evidence="1">Multi-pass membrane protein</topology>
    </subcellularLocation>
</comment>
<evidence type="ECO:0000256" key="4">
    <source>
        <dbReference type="ARBA" id="ARBA00022692"/>
    </source>
</evidence>
<dbReference type="InterPro" id="IPR027417">
    <property type="entry name" value="P-loop_NTPase"/>
</dbReference>
<keyword evidence="3" id="KW-0813">Transport</keyword>
<dbReference type="PROSITE" id="PS00211">
    <property type="entry name" value="ABC_TRANSPORTER_1"/>
    <property type="match status" value="2"/>
</dbReference>
<keyword evidence="5" id="KW-0677">Repeat</keyword>
<dbReference type="Gene3D" id="3.40.50.300">
    <property type="entry name" value="P-loop containing nucleotide triphosphate hydrolases"/>
    <property type="match status" value="2"/>
</dbReference>
<dbReference type="Pfam" id="PF00005">
    <property type="entry name" value="ABC_tran"/>
    <property type="match status" value="2"/>
</dbReference>
<dbReference type="PROSITE" id="PS50929">
    <property type="entry name" value="ABC_TM1F"/>
    <property type="match status" value="2"/>
</dbReference>
<dbReference type="GO" id="GO:0016887">
    <property type="term" value="F:ATP hydrolysis activity"/>
    <property type="evidence" value="ECO:0007669"/>
    <property type="project" value="InterPro"/>
</dbReference>
<dbReference type="GO" id="GO:0005774">
    <property type="term" value="C:vacuolar membrane"/>
    <property type="evidence" value="ECO:0007669"/>
    <property type="project" value="UniProtKB-SubCell"/>
</dbReference>
<accession>A0A7R9J6E9</accession>
<dbReference type="InterPro" id="IPR017871">
    <property type="entry name" value="ABC_transporter-like_CS"/>
</dbReference>
<dbReference type="FunFam" id="3.40.50.300:FF:000997">
    <property type="entry name" value="Multidrug resistance-associated protein 1"/>
    <property type="match status" value="1"/>
</dbReference>
<feature type="compositionally biased region" description="Pro residues" evidence="10">
    <location>
        <begin position="779"/>
        <end position="789"/>
    </location>
</feature>
<evidence type="ECO:0000256" key="2">
    <source>
        <dbReference type="ARBA" id="ARBA00009726"/>
    </source>
</evidence>
<reference evidence="14" key="1">
    <citation type="submission" date="2020-11" db="EMBL/GenBank/DDBJ databases">
        <authorList>
            <person name="Tran Van P."/>
        </authorList>
    </citation>
    <scope>NUCLEOTIDE SEQUENCE</scope>
</reference>
<feature type="domain" description="ABC transporter" evidence="12">
    <location>
        <begin position="1061"/>
        <end position="1293"/>
    </location>
</feature>
<dbReference type="InterPro" id="IPR050173">
    <property type="entry name" value="ABC_transporter_C-like"/>
</dbReference>
<feature type="transmembrane region" description="Helical" evidence="11">
    <location>
        <begin position="316"/>
        <end position="336"/>
    </location>
</feature>
<keyword evidence="6" id="KW-0547">Nucleotide-binding</keyword>
<protein>
    <submittedName>
        <fullName evidence="14">(California timema) hypothetical protein</fullName>
    </submittedName>
</protein>
<feature type="region of interest" description="Disordered" evidence="10">
    <location>
        <begin position="762"/>
        <end position="791"/>
    </location>
</feature>
<dbReference type="SUPFAM" id="SSF52540">
    <property type="entry name" value="P-loop containing nucleoside triphosphate hydrolases"/>
    <property type="match status" value="2"/>
</dbReference>
<feature type="domain" description="ABC transmembrane type-1" evidence="13">
    <location>
        <begin position="239"/>
        <end position="459"/>
    </location>
</feature>
<evidence type="ECO:0000256" key="7">
    <source>
        <dbReference type="ARBA" id="ARBA00022840"/>
    </source>
</evidence>
<comment type="similarity">
    <text evidence="2">Belongs to the ABC transporter superfamily. ABCC family. Conjugate transporter (TC 3.A.1.208) subfamily.</text>
</comment>
<keyword evidence="4 11" id="KW-0812">Transmembrane</keyword>
<dbReference type="InterPro" id="IPR036640">
    <property type="entry name" value="ABC1_TM_sf"/>
</dbReference>
<evidence type="ECO:0000256" key="5">
    <source>
        <dbReference type="ARBA" id="ARBA00022737"/>
    </source>
</evidence>
<evidence type="ECO:0000259" key="13">
    <source>
        <dbReference type="PROSITE" id="PS50929"/>
    </source>
</evidence>
<evidence type="ECO:0000313" key="14">
    <source>
        <dbReference type="EMBL" id="CAD7573514.1"/>
    </source>
</evidence>
<dbReference type="Pfam" id="PF00664">
    <property type="entry name" value="ABC_membrane"/>
    <property type="match status" value="2"/>
</dbReference>
<dbReference type="PANTHER" id="PTHR24223:SF443">
    <property type="entry name" value="MULTIDRUG-RESISTANCE LIKE PROTEIN 1, ISOFORM I"/>
    <property type="match status" value="1"/>
</dbReference>
<feature type="transmembrane region" description="Helical" evidence="11">
    <location>
        <begin position="41"/>
        <end position="60"/>
    </location>
</feature>
<dbReference type="SMART" id="SM00382">
    <property type="entry name" value="AAA"/>
    <property type="match status" value="2"/>
</dbReference>
<organism evidence="14">
    <name type="scientific">Timema californicum</name>
    <name type="common">California timema</name>
    <name type="synonym">Walking stick</name>
    <dbReference type="NCBI Taxonomy" id="61474"/>
    <lineage>
        <taxon>Eukaryota</taxon>
        <taxon>Metazoa</taxon>
        <taxon>Ecdysozoa</taxon>
        <taxon>Arthropoda</taxon>
        <taxon>Hexapoda</taxon>
        <taxon>Insecta</taxon>
        <taxon>Pterygota</taxon>
        <taxon>Neoptera</taxon>
        <taxon>Polyneoptera</taxon>
        <taxon>Phasmatodea</taxon>
        <taxon>Timematodea</taxon>
        <taxon>Timematoidea</taxon>
        <taxon>Timematidae</taxon>
        <taxon>Timema</taxon>
    </lineage>
</organism>
<evidence type="ECO:0000256" key="6">
    <source>
        <dbReference type="ARBA" id="ARBA00022741"/>
    </source>
</evidence>
<feature type="transmembrane region" description="Helical" evidence="11">
    <location>
        <begin position="291"/>
        <end position="310"/>
    </location>
</feature>
<dbReference type="InterPro" id="IPR003439">
    <property type="entry name" value="ABC_transporter-like_ATP-bd"/>
</dbReference>
<evidence type="ECO:0000256" key="3">
    <source>
        <dbReference type="ARBA" id="ARBA00022448"/>
    </source>
</evidence>